<protein>
    <submittedName>
        <fullName evidence="2">Uncharacterized protein</fullName>
    </submittedName>
</protein>
<keyword evidence="1" id="KW-1133">Transmembrane helix</keyword>
<sequence length="132" mass="14230">MSLDWFGWASCAYGFVGCTAATFSRAGRFEYPAVPGGTVSMREPVYSTALHVGFTVFCILTWMSSRLENLAIYGGSIVAGAIICTIAGSGVAYVARPKTMGFIKISAALVCLCLSFEAVPDWLQELEQDSRY</sequence>
<evidence type="ECO:0000313" key="2">
    <source>
        <dbReference type="EMBL" id="QJH95247.1"/>
    </source>
</evidence>
<dbReference type="EMBL" id="MT144615">
    <property type="protein sequence ID" value="QJH95247.1"/>
    <property type="molecule type" value="Genomic_DNA"/>
</dbReference>
<organism evidence="2">
    <name type="scientific">viral metagenome</name>
    <dbReference type="NCBI Taxonomy" id="1070528"/>
    <lineage>
        <taxon>unclassified sequences</taxon>
        <taxon>metagenomes</taxon>
        <taxon>organismal metagenomes</taxon>
    </lineage>
</organism>
<keyword evidence="1" id="KW-0812">Transmembrane</keyword>
<accession>A0A6M3XD28</accession>
<name>A0A6M3XD28_9ZZZZ</name>
<feature type="transmembrane region" description="Helical" evidence="1">
    <location>
        <begin position="45"/>
        <end position="64"/>
    </location>
</feature>
<reference evidence="2" key="1">
    <citation type="submission" date="2020-03" db="EMBL/GenBank/DDBJ databases">
        <title>The deep terrestrial virosphere.</title>
        <authorList>
            <person name="Holmfeldt K."/>
            <person name="Nilsson E."/>
            <person name="Simone D."/>
            <person name="Lopez-Fernandez M."/>
            <person name="Wu X."/>
            <person name="de Brujin I."/>
            <person name="Lundin D."/>
            <person name="Andersson A."/>
            <person name="Bertilsson S."/>
            <person name="Dopson M."/>
        </authorList>
    </citation>
    <scope>NUCLEOTIDE SEQUENCE</scope>
    <source>
        <strain evidence="2">TM448B00361</strain>
    </source>
</reference>
<keyword evidence="1" id="KW-0472">Membrane</keyword>
<feature type="transmembrane region" description="Helical" evidence="1">
    <location>
        <begin position="70"/>
        <end position="95"/>
    </location>
</feature>
<proteinExistence type="predicted"/>
<gene>
    <name evidence="2" type="ORF">TM448B00361_0036</name>
</gene>
<evidence type="ECO:0000256" key="1">
    <source>
        <dbReference type="SAM" id="Phobius"/>
    </source>
</evidence>
<feature type="transmembrane region" description="Helical" evidence="1">
    <location>
        <begin position="6"/>
        <end position="24"/>
    </location>
</feature>
<dbReference type="AlphaFoldDB" id="A0A6M3XD28"/>